<dbReference type="GO" id="GO:0031698">
    <property type="term" value="F:beta-2 adrenergic receptor binding"/>
    <property type="evidence" value="ECO:0007669"/>
    <property type="project" value="TreeGrafter"/>
</dbReference>
<dbReference type="RefSeq" id="XP_028599248.1">
    <property type="nucleotide sequence ID" value="XM_028743415.1"/>
</dbReference>
<dbReference type="GeneID" id="114603815"/>
<dbReference type="InterPro" id="IPR001573">
    <property type="entry name" value="AKAP_WSK"/>
</dbReference>
<keyword evidence="3" id="KW-0112">Calmodulin-binding</keyword>
<dbReference type="OMA" id="PCIKFSK"/>
<dbReference type="GO" id="GO:0034237">
    <property type="term" value="F:protein kinase A regulatory subunit binding"/>
    <property type="evidence" value="ECO:0007669"/>
    <property type="project" value="TreeGrafter"/>
</dbReference>
<dbReference type="RefSeq" id="XP_028599160.1">
    <property type="nucleotide sequence ID" value="XM_028743327.1"/>
</dbReference>
<sequence length="482" mass="52965">MEDATKEIQTESMQEPEASNAEKPFLPHESPAQKASAICFKKRKKPYATEKDEDRESVIRKATNQLSNSGQSQMEASDLSWTSGGAWLSFKRLVTLRRRSKSALKKQAQSGSRVQLEANVENSGAKERTSSNHKIPCLRFCRSKKSCQPEITEEGDHGEKASEGASILDNKRNSEPESVSVEGPLNADQSPSGALENEGNRGVVNNSEEVAPARREDAFSEMSPGPDQYTDFTAQSEIIHSETVLETEQEKQLFQLHHGSLYGEPEEGRNERFDFEGEVGSLLAQDLPESQPNVLEGEDSKNSPAKEAELEQSGEDAVPEMDGAKEGDSVEVMLHCSQPVSEDEASQEPNCPVQEAESDENKLAMPGAGIVIMITEAEAFQEEEEEELSYSCETFSFPQASKQKAKKKTSKGPDSRSGREGKTCPQDQPPLGASDQEPWASEQYEVLLIETAASLVKAAIQSSIEQLVNEMALEQNKQNSFL</sequence>
<dbReference type="GO" id="GO:0050811">
    <property type="term" value="F:GABA receptor binding"/>
    <property type="evidence" value="ECO:0007669"/>
    <property type="project" value="TreeGrafter"/>
</dbReference>
<dbReference type="PANTHER" id="PTHR15182">
    <property type="entry name" value="A-KINASE ANCHOR PROTEIN 5-RELATED"/>
    <property type="match status" value="1"/>
</dbReference>
<evidence type="ECO:0000256" key="3">
    <source>
        <dbReference type="ARBA" id="ARBA00022860"/>
    </source>
</evidence>
<organism evidence="8 9">
    <name type="scientific">Podarcis muralis</name>
    <name type="common">Wall lizard</name>
    <name type="synonym">Lacerta muralis</name>
    <dbReference type="NCBI Taxonomy" id="64176"/>
    <lineage>
        <taxon>Eukaryota</taxon>
        <taxon>Metazoa</taxon>
        <taxon>Chordata</taxon>
        <taxon>Craniata</taxon>
        <taxon>Vertebrata</taxon>
        <taxon>Euteleostomi</taxon>
        <taxon>Lepidosauria</taxon>
        <taxon>Squamata</taxon>
        <taxon>Bifurcata</taxon>
        <taxon>Unidentata</taxon>
        <taxon>Episquamata</taxon>
        <taxon>Laterata</taxon>
        <taxon>Lacertibaenia</taxon>
        <taxon>Lacertidae</taxon>
        <taxon>Podarcis</taxon>
    </lineage>
</organism>
<dbReference type="InterPro" id="IPR042375">
    <property type="entry name" value="AKAP5"/>
</dbReference>
<comment type="subcellular location">
    <subcellularLocation>
        <location evidence="1">Membrane</location>
        <topology evidence="1">Lipid-anchor</topology>
    </subcellularLocation>
</comment>
<dbReference type="PANTHER" id="PTHR15182:SF0">
    <property type="entry name" value="A-KINASE ANCHOR PROTEIN 5"/>
    <property type="match status" value="1"/>
</dbReference>
<keyword evidence="2" id="KW-0597">Phosphoprotein</keyword>
<dbReference type="RefSeq" id="XP_028599341.1">
    <property type="nucleotide sequence ID" value="XM_028743508.1"/>
</dbReference>
<protein>
    <submittedName>
        <fullName evidence="8">A-kinase anchoring protein 5</fullName>
    </submittedName>
</protein>
<dbReference type="CTD" id="9495"/>
<dbReference type="KEGG" id="pmua:114603815"/>
<dbReference type="Pfam" id="PF03832">
    <property type="entry name" value="WSK"/>
    <property type="match status" value="1"/>
</dbReference>
<evidence type="ECO:0000313" key="8">
    <source>
        <dbReference type="Ensembl" id="ENSPMRP00000007749.1"/>
    </source>
</evidence>
<reference evidence="8" key="2">
    <citation type="submission" date="2025-08" db="UniProtKB">
        <authorList>
            <consortium name="Ensembl"/>
        </authorList>
    </citation>
    <scope>IDENTIFICATION</scope>
</reference>
<dbReference type="GO" id="GO:0060076">
    <property type="term" value="C:excitatory synapse"/>
    <property type="evidence" value="ECO:0007669"/>
    <property type="project" value="TreeGrafter"/>
</dbReference>
<dbReference type="RefSeq" id="XP_028598969.1">
    <property type="nucleotide sequence ID" value="XM_028743136.1"/>
</dbReference>
<keyword evidence="4" id="KW-0472">Membrane</keyword>
<dbReference type="GO" id="GO:0043197">
    <property type="term" value="C:dendritic spine"/>
    <property type="evidence" value="ECO:0007669"/>
    <property type="project" value="TreeGrafter"/>
</dbReference>
<feature type="compositionally biased region" description="Basic and acidic residues" evidence="6">
    <location>
        <begin position="298"/>
        <end position="309"/>
    </location>
</feature>
<feature type="region of interest" description="Disordered" evidence="6">
    <location>
        <begin position="1"/>
        <end position="80"/>
    </location>
</feature>
<feature type="compositionally biased region" description="Acidic residues" evidence="6">
    <location>
        <begin position="310"/>
        <end position="319"/>
    </location>
</feature>
<accession>A0A670I7W4</accession>
<dbReference type="AlphaFoldDB" id="A0A670I7W4"/>
<feature type="compositionally biased region" description="Basic and acidic residues" evidence="6">
    <location>
        <begin position="411"/>
        <end position="422"/>
    </location>
</feature>
<evidence type="ECO:0000256" key="5">
    <source>
        <dbReference type="ARBA" id="ARBA00023288"/>
    </source>
</evidence>
<reference evidence="8 9" key="1">
    <citation type="journal article" date="2019" name="Proc. Natl. Acad. Sci. U.S.A.">
        <title>Regulatory changes in pterin and carotenoid genes underlie balanced color polymorphisms in the wall lizard.</title>
        <authorList>
            <person name="Andrade P."/>
            <person name="Pinho C."/>
            <person name="Perez I de Lanuza G."/>
            <person name="Afonso S."/>
            <person name="Brejcha J."/>
            <person name="Rubin C.J."/>
            <person name="Wallerman O."/>
            <person name="Pereira P."/>
            <person name="Sabatino S.J."/>
            <person name="Bellati A."/>
            <person name="Pellitteri-Rosa D."/>
            <person name="Bosakova Z."/>
            <person name="Bunikis I."/>
            <person name="Carretero M.A."/>
            <person name="Feiner N."/>
            <person name="Marsik P."/>
            <person name="Pauperio F."/>
            <person name="Salvi D."/>
            <person name="Soler L."/>
            <person name="While G.M."/>
            <person name="Uller T."/>
            <person name="Font E."/>
            <person name="Andersson L."/>
            <person name="Carneiro M."/>
        </authorList>
    </citation>
    <scope>NUCLEOTIDE SEQUENCE</scope>
</reference>
<dbReference type="Proteomes" id="UP000472272">
    <property type="component" value="Chromosome 1"/>
</dbReference>
<evidence type="ECO:0000313" key="9">
    <source>
        <dbReference type="Proteomes" id="UP000472272"/>
    </source>
</evidence>
<feature type="region of interest" description="Disordered" evidence="6">
    <location>
        <begin position="284"/>
        <end position="364"/>
    </location>
</feature>
<feature type="region of interest" description="Disordered" evidence="6">
    <location>
        <begin position="99"/>
        <end position="133"/>
    </location>
</feature>
<evidence type="ECO:0000256" key="1">
    <source>
        <dbReference type="ARBA" id="ARBA00004635"/>
    </source>
</evidence>
<dbReference type="GO" id="GO:0005516">
    <property type="term" value="F:calmodulin binding"/>
    <property type="evidence" value="ECO:0007669"/>
    <property type="project" value="UniProtKB-KW"/>
</dbReference>
<feature type="domain" description="A kinase-anchoring proteins AKAP-5 and AKAP-12 calmodulin (CaM)-binding" evidence="7">
    <location>
        <begin position="84"/>
        <end position="104"/>
    </location>
</feature>
<dbReference type="GO" id="GO:0014069">
    <property type="term" value="C:postsynaptic density"/>
    <property type="evidence" value="ECO:0007669"/>
    <property type="project" value="TreeGrafter"/>
</dbReference>
<keyword evidence="5" id="KW-0449">Lipoprotein</keyword>
<proteinExistence type="predicted"/>
<evidence type="ECO:0000256" key="4">
    <source>
        <dbReference type="ARBA" id="ARBA00023136"/>
    </source>
</evidence>
<dbReference type="GeneTree" id="ENSGT00390000019941"/>
<dbReference type="GO" id="GO:0008179">
    <property type="term" value="F:adenylate cyclase binding"/>
    <property type="evidence" value="ECO:0007669"/>
    <property type="project" value="InterPro"/>
</dbReference>
<feature type="region of interest" description="Disordered" evidence="6">
    <location>
        <begin position="146"/>
        <end position="230"/>
    </location>
</feature>
<dbReference type="PROSITE" id="PS51893">
    <property type="entry name" value="AKAP_CAM_BD"/>
    <property type="match status" value="1"/>
</dbReference>
<feature type="compositionally biased region" description="Basic and acidic residues" evidence="6">
    <location>
        <begin position="47"/>
        <end position="59"/>
    </location>
</feature>
<feature type="region of interest" description="Disordered" evidence="6">
    <location>
        <begin position="381"/>
        <end position="438"/>
    </location>
</feature>
<dbReference type="Ensembl" id="ENSPMRT00000008295.1">
    <property type="protein sequence ID" value="ENSPMRP00000007749.1"/>
    <property type="gene ID" value="ENSPMRG00000005239.1"/>
</dbReference>
<dbReference type="RefSeq" id="XP_028599434.1">
    <property type="nucleotide sequence ID" value="XM_028743601.1"/>
</dbReference>
<keyword evidence="9" id="KW-1185">Reference proteome</keyword>
<dbReference type="GO" id="GO:0032590">
    <property type="term" value="C:dendrite membrane"/>
    <property type="evidence" value="ECO:0007669"/>
    <property type="project" value="TreeGrafter"/>
</dbReference>
<evidence type="ECO:0000259" key="7">
    <source>
        <dbReference type="PROSITE" id="PS51893"/>
    </source>
</evidence>
<dbReference type="GO" id="GO:0035254">
    <property type="term" value="F:glutamate receptor binding"/>
    <property type="evidence" value="ECO:0007669"/>
    <property type="project" value="TreeGrafter"/>
</dbReference>
<gene>
    <name evidence="8" type="primary">AKAP5</name>
</gene>
<feature type="compositionally biased region" description="Polar residues" evidence="6">
    <location>
        <begin position="62"/>
        <end position="80"/>
    </location>
</feature>
<evidence type="ECO:0000256" key="2">
    <source>
        <dbReference type="ARBA" id="ARBA00022553"/>
    </source>
</evidence>
<dbReference type="GO" id="GO:0060090">
    <property type="term" value="F:molecular adaptor activity"/>
    <property type="evidence" value="ECO:0007669"/>
    <property type="project" value="TreeGrafter"/>
</dbReference>
<dbReference type="RefSeq" id="XP_028599066.1">
    <property type="nucleotide sequence ID" value="XM_028743233.1"/>
</dbReference>
<reference evidence="8" key="3">
    <citation type="submission" date="2025-09" db="UniProtKB">
        <authorList>
            <consortium name="Ensembl"/>
        </authorList>
    </citation>
    <scope>IDENTIFICATION</scope>
</reference>
<evidence type="ECO:0000256" key="6">
    <source>
        <dbReference type="SAM" id="MobiDB-lite"/>
    </source>
</evidence>
<name>A0A670I7W4_PODMU</name>
<dbReference type="OrthoDB" id="9905114at2759"/>